<name>A0A4Z2HU76_9TELE</name>
<organism evidence="2 3">
    <name type="scientific">Liparis tanakae</name>
    <name type="common">Tanaka's snailfish</name>
    <dbReference type="NCBI Taxonomy" id="230148"/>
    <lineage>
        <taxon>Eukaryota</taxon>
        <taxon>Metazoa</taxon>
        <taxon>Chordata</taxon>
        <taxon>Craniata</taxon>
        <taxon>Vertebrata</taxon>
        <taxon>Euteleostomi</taxon>
        <taxon>Actinopterygii</taxon>
        <taxon>Neopterygii</taxon>
        <taxon>Teleostei</taxon>
        <taxon>Neoteleostei</taxon>
        <taxon>Acanthomorphata</taxon>
        <taxon>Eupercaria</taxon>
        <taxon>Perciformes</taxon>
        <taxon>Cottioidei</taxon>
        <taxon>Cottales</taxon>
        <taxon>Liparidae</taxon>
        <taxon>Liparis</taxon>
    </lineage>
</organism>
<comment type="caution">
    <text evidence="2">The sequence shown here is derived from an EMBL/GenBank/DDBJ whole genome shotgun (WGS) entry which is preliminary data.</text>
</comment>
<dbReference type="Proteomes" id="UP000314294">
    <property type="component" value="Unassembled WGS sequence"/>
</dbReference>
<dbReference type="AlphaFoldDB" id="A0A4Z2HU76"/>
<keyword evidence="3" id="KW-1185">Reference proteome</keyword>
<gene>
    <name evidence="2" type="ORF">EYF80_021288</name>
</gene>
<reference evidence="2 3" key="1">
    <citation type="submission" date="2019-03" db="EMBL/GenBank/DDBJ databases">
        <title>First draft genome of Liparis tanakae, snailfish: a comprehensive survey of snailfish specific genes.</title>
        <authorList>
            <person name="Kim W."/>
            <person name="Song I."/>
            <person name="Jeong J.-H."/>
            <person name="Kim D."/>
            <person name="Kim S."/>
            <person name="Ryu S."/>
            <person name="Song J.Y."/>
            <person name="Lee S.K."/>
        </authorList>
    </citation>
    <scope>NUCLEOTIDE SEQUENCE [LARGE SCALE GENOMIC DNA]</scope>
    <source>
        <tissue evidence="2">Muscle</tissue>
    </source>
</reference>
<accession>A0A4Z2HU76</accession>
<evidence type="ECO:0000313" key="3">
    <source>
        <dbReference type="Proteomes" id="UP000314294"/>
    </source>
</evidence>
<evidence type="ECO:0000313" key="2">
    <source>
        <dbReference type="EMBL" id="TNN68503.1"/>
    </source>
</evidence>
<dbReference type="EMBL" id="SRLO01000189">
    <property type="protein sequence ID" value="TNN68503.1"/>
    <property type="molecule type" value="Genomic_DNA"/>
</dbReference>
<feature type="compositionally biased region" description="Polar residues" evidence="1">
    <location>
        <begin position="1"/>
        <end position="16"/>
    </location>
</feature>
<protein>
    <submittedName>
        <fullName evidence="2">Uncharacterized protein</fullName>
    </submittedName>
</protein>
<evidence type="ECO:0000256" key="1">
    <source>
        <dbReference type="SAM" id="MobiDB-lite"/>
    </source>
</evidence>
<sequence>MSSALTTPSKESLSTNKESHLDQAVQLPPLLVQAVVGVPPPLLNVHQLRLQGGLGPGIGRQQQAPAGLHRQDVAALLPLQHALPQLEERRQGQWIQVNYGSLSRLTSLSLTGSLYTDSLTRSRSGDRLLSLNRWSDWSAAEEEASTWLFSCSPNACSCFRDCCTEAWSPRHACNSDVIRKRQFILLECEPGIQGLNSIFVL</sequence>
<proteinExistence type="predicted"/>
<feature type="region of interest" description="Disordered" evidence="1">
    <location>
        <begin position="1"/>
        <end position="20"/>
    </location>
</feature>